<dbReference type="Proteomes" id="UP000321337">
    <property type="component" value="Unassembled WGS sequence"/>
</dbReference>
<dbReference type="RefSeq" id="WP_147074706.1">
    <property type="nucleotide sequence ID" value="NZ_AP021884.1"/>
</dbReference>
<keyword evidence="5" id="KW-0732">Signal</keyword>
<dbReference type="PANTHER" id="PTHR30203">
    <property type="entry name" value="OUTER MEMBRANE CATION EFFLUX PROTEIN"/>
    <property type="match status" value="1"/>
</dbReference>
<sequence length="497" mass="52878">MSLAYFSCRVVPGMGMALGLVLVLSGCADFSGIRTQAQMIQLQSLAATGRQANPGTFPQQRWWIAFGDAGLDALIAQAMAANPSLKIAQSRVIEAQASAAATGSPRYPQLNGEAKITRERLSENSIYPPPLGGSTVTMNSANLAGQWQLDLFGKNRAALDAAIGQSRAAEADAQAARMLLAANVAQRYFSLARLLAQQDLDRALLRQREQILELVRQRVAAGLDTTLAQRQAQAEVPQIRRDLAVLDEQAMLARHALAALIGAGPSATDKLLAHLPSVGIPQVPRQIPAELLGHRADVVAARWRVESELQGIREARAAFYPNINLSAFIGFESIGLSKWLSVGSRTFGVGPALSLPIFDAGLLRARLQGHTARADAAIESYNAAVLNAIRDVADQLSSWHALQAQLQEQMAAQAAVSSAYDLALARYQGGLSNYLNVLTAENAVLQQRRILIDLQARVYDLDVGLARALGGGYVAAGKAAPQLSNGSQTKTVSGEPG</sequence>
<evidence type="ECO:0000256" key="4">
    <source>
        <dbReference type="ARBA" id="ARBA00022692"/>
    </source>
</evidence>
<protein>
    <submittedName>
        <fullName evidence="10">RND transporter</fullName>
    </submittedName>
</protein>
<accession>A0A512LB79</accession>
<dbReference type="OrthoDB" id="9770517at2"/>
<comment type="caution">
    <text evidence="10">The sequence shown here is derived from an EMBL/GenBank/DDBJ whole genome shotgun (WGS) entry which is preliminary data.</text>
</comment>
<evidence type="ECO:0000256" key="5">
    <source>
        <dbReference type="ARBA" id="ARBA00022729"/>
    </source>
</evidence>
<dbReference type="GO" id="GO:0015562">
    <property type="term" value="F:efflux transmembrane transporter activity"/>
    <property type="evidence" value="ECO:0007669"/>
    <property type="project" value="InterPro"/>
</dbReference>
<dbReference type="EMBL" id="BKAD01000036">
    <property type="protein sequence ID" value="GEP31744.1"/>
    <property type="molecule type" value="Genomic_DNA"/>
</dbReference>
<evidence type="ECO:0000256" key="1">
    <source>
        <dbReference type="ARBA" id="ARBA00004370"/>
    </source>
</evidence>
<keyword evidence="7 9" id="KW-0564">Palmitate</keyword>
<dbReference type="NCBIfam" id="TIGR01845">
    <property type="entry name" value="outer_NodT"/>
    <property type="match status" value="1"/>
</dbReference>
<evidence type="ECO:0000256" key="9">
    <source>
        <dbReference type="RuleBase" id="RU362097"/>
    </source>
</evidence>
<keyword evidence="6 9" id="KW-0472">Membrane</keyword>
<dbReference type="Gene3D" id="2.20.200.10">
    <property type="entry name" value="Outer membrane efflux proteins (OEP)"/>
    <property type="match status" value="1"/>
</dbReference>
<evidence type="ECO:0000313" key="10">
    <source>
        <dbReference type="EMBL" id="GEP31744.1"/>
    </source>
</evidence>
<keyword evidence="11" id="KW-1185">Reference proteome</keyword>
<dbReference type="AlphaFoldDB" id="A0A512LB79"/>
<evidence type="ECO:0000256" key="6">
    <source>
        <dbReference type="ARBA" id="ARBA00023136"/>
    </source>
</evidence>
<dbReference type="Pfam" id="PF02321">
    <property type="entry name" value="OEP"/>
    <property type="match status" value="2"/>
</dbReference>
<dbReference type="Gene3D" id="1.20.1600.10">
    <property type="entry name" value="Outer membrane efflux proteins (OEP)"/>
    <property type="match status" value="1"/>
</dbReference>
<dbReference type="PANTHER" id="PTHR30203:SF20">
    <property type="entry name" value="MULTIDRUG RESISTANCE OUTER MEMBRANE PROTEIN MDTP-RELATED"/>
    <property type="match status" value="1"/>
</dbReference>
<evidence type="ECO:0000256" key="2">
    <source>
        <dbReference type="ARBA" id="ARBA00007613"/>
    </source>
</evidence>
<dbReference type="InterPro" id="IPR010131">
    <property type="entry name" value="MdtP/NodT-like"/>
</dbReference>
<evidence type="ECO:0000313" key="11">
    <source>
        <dbReference type="Proteomes" id="UP000321337"/>
    </source>
</evidence>
<evidence type="ECO:0000256" key="8">
    <source>
        <dbReference type="ARBA" id="ARBA00023288"/>
    </source>
</evidence>
<dbReference type="InterPro" id="IPR003423">
    <property type="entry name" value="OMP_efflux"/>
</dbReference>
<keyword evidence="3 9" id="KW-1134">Transmembrane beta strand</keyword>
<name>A0A512LB79_9PROT</name>
<reference evidence="10 11" key="1">
    <citation type="submission" date="2019-07" db="EMBL/GenBank/DDBJ databases">
        <title>Whole genome shotgun sequence of Thiobacillus plumbophilus NBRC 107929.</title>
        <authorList>
            <person name="Hosoyama A."/>
            <person name="Uohara A."/>
            <person name="Ohji S."/>
            <person name="Ichikawa N."/>
        </authorList>
    </citation>
    <scope>NUCLEOTIDE SEQUENCE [LARGE SCALE GENOMIC DNA]</scope>
    <source>
        <strain evidence="10 11">NBRC 107929</strain>
    </source>
</reference>
<dbReference type="GO" id="GO:0005886">
    <property type="term" value="C:plasma membrane"/>
    <property type="evidence" value="ECO:0007669"/>
    <property type="project" value="UniProtKB-SubCell"/>
</dbReference>
<dbReference type="SUPFAM" id="SSF56954">
    <property type="entry name" value="Outer membrane efflux proteins (OEP)"/>
    <property type="match status" value="1"/>
</dbReference>
<proteinExistence type="inferred from homology"/>
<evidence type="ECO:0000256" key="3">
    <source>
        <dbReference type="ARBA" id="ARBA00022452"/>
    </source>
</evidence>
<comment type="similarity">
    <text evidence="2 9">Belongs to the outer membrane factor (OMF) (TC 1.B.17) family.</text>
</comment>
<keyword evidence="8 9" id="KW-0449">Lipoprotein</keyword>
<gene>
    <name evidence="10" type="ORF">TPL01_28820</name>
</gene>
<keyword evidence="4 9" id="KW-0812">Transmembrane</keyword>
<organism evidence="10 11">
    <name type="scientific">Sulfuriferula plumbiphila</name>
    <dbReference type="NCBI Taxonomy" id="171865"/>
    <lineage>
        <taxon>Bacteria</taxon>
        <taxon>Pseudomonadati</taxon>
        <taxon>Pseudomonadota</taxon>
        <taxon>Betaproteobacteria</taxon>
        <taxon>Nitrosomonadales</taxon>
        <taxon>Sulfuricellaceae</taxon>
        <taxon>Sulfuriferula</taxon>
    </lineage>
</organism>
<comment type="subcellular location">
    <subcellularLocation>
        <location evidence="9">Cell membrane</location>
        <topology evidence="9">Lipid-anchor</topology>
    </subcellularLocation>
    <subcellularLocation>
        <location evidence="1">Membrane</location>
    </subcellularLocation>
</comment>
<evidence type="ECO:0000256" key="7">
    <source>
        <dbReference type="ARBA" id="ARBA00023139"/>
    </source>
</evidence>